<name>A0A7C2XQK7_9BACT</name>
<dbReference type="AlphaFoldDB" id="A0A7C2XQK7"/>
<accession>A0A7C2XQK7</accession>
<dbReference type="PROSITE" id="PS50075">
    <property type="entry name" value="CARRIER"/>
    <property type="match status" value="1"/>
</dbReference>
<dbReference type="PROSITE" id="PS00012">
    <property type="entry name" value="PHOSPHOPANTETHEINE"/>
    <property type="match status" value="1"/>
</dbReference>
<gene>
    <name evidence="4" type="ORF">ENN98_02055</name>
</gene>
<dbReference type="InterPro" id="IPR006162">
    <property type="entry name" value="Ppantetheine_attach_site"/>
</dbReference>
<dbReference type="Pfam" id="PF00550">
    <property type="entry name" value="PP-binding"/>
    <property type="match status" value="1"/>
</dbReference>
<dbReference type="EMBL" id="DSDS01000044">
    <property type="protein sequence ID" value="HET97491.1"/>
    <property type="molecule type" value="Genomic_DNA"/>
</dbReference>
<dbReference type="SUPFAM" id="SSF47336">
    <property type="entry name" value="ACP-like"/>
    <property type="match status" value="1"/>
</dbReference>
<keyword evidence="1" id="KW-0596">Phosphopantetheine</keyword>
<organism evidence="4">
    <name type="scientific">Desulfurivibrio alkaliphilus</name>
    <dbReference type="NCBI Taxonomy" id="427923"/>
    <lineage>
        <taxon>Bacteria</taxon>
        <taxon>Pseudomonadati</taxon>
        <taxon>Thermodesulfobacteriota</taxon>
        <taxon>Desulfobulbia</taxon>
        <taxon>Desulfobulbales</taxon>
        <taxon>Desulfobulbaceae</taxon>
        <taxon>Desulfurivibrio</taxon>
    </lineage>
</organism>
<sequence>MNKLEDELLTLICEICHLPKPEYFDPTGDLVGPESALGIDSLDAVEIVVTVQKRYGARIASEETGREIMASLSSLAAFLRANGAEAEIGTKPR</sequence>
<dbReference type="InterPro" id="IPR009081">
    <property type="entry name" value="PP-bd_ACP"/>
</dbReference>
<reference evidence="4" key="1">
    <citation type="journal article" date="2020" name="mSystems">
        <title>Genome- and Community-Level Interaction Insights into Carbon Utilization and Element Cycling Functions of Hydrothermarchaeota in Hydrothermal Sediment.</title>
        <authorList>
            <person name="Zhou Z."/>
            <person name="Liu Y."/>
            <person name="Xu W."/>
            <person name="Pan J."/>
            <person name="Luo Z.H."/>
            <person name="Li M."/>
        </authorList>
    </citation>
    <scope>NUCLEOTIDE SEQUENCE [LARGE SCALE GENOMIC DNA]</scope>
    <source>
        <strain evidence="4">SpSt-1224</strain>
    </source>
</reference>
<keyword evidence="2" id="KW-0597">Phosphoprotein</keyword>
<comment type="caution">
    <text evidence="4">The sequence shown here is derived from an EMBL/GenBank/DDBJ whole genome shotgun (WGS) entry which is preliminary data.</text>
</comment>
<protein>
    <submittedName>
        <fullName evidence="4">Acyl carrier protein</fullName>
    </submittedName>
</protein>
<dbReference type="Proteomes" id="UP000885986">
    <property type="component" value="Unassembled WGS sequence"/>
</dbReference>
<evidence type="ECO:0000256" key="2">
    <source>
        <dbReference type="ARBA" id="ARBA00022553"/>
    </source>
</evidence>
<dbReference type="InterPro" id="IPR036736">
    <property type="entry name" value="ACP-like_sf"/>
</dbReference>
<feature type="domain" description="Carrier" evidence="3">
    <location>
        <begin position="2"/>
        <end position="83"/>
    </location>
</feature>
<evidence type="ECO:0000313" key="4">
    <source>
        <dbReference type="EMBL" id="HET97491.1"/>
    </source>
</evidence>
<dbReference type="Gene3D" id="1.10.1200.10">
    <property type="entry name" value="ACP-like"/>
    <property type="match status" value="1"/>
</dbReference>
<evidence type="ECO:0000256" key="1">
    <source>
        <dbReference type="ARBA" id="ARBA00022450"/>
    </source>
</evidence>
<proteinExistence type="predicted"/>
<evidence type="ECO:0000259" key="3">
    <source>
        <dbReference type="PROSITE" id="PS50075"/>
    </source>
</evidence>